<accession>A0A4Q2UFQ0</accession>
<keyword evidence="2" id="KW-1185">Reference proteome</keyword>
<name>A0A4Q2UFQ0_9BACT</name>
<dbReference type="EMBL" id="SBLB01000006">
    <property type="protein sequence ID" value="RYC68153.1"/>
    <property type="molecule type" value="Genomic_DNA"/>
</dbReference>
<protein>
    <submittedName>
        <fullName evidence="1">Uncharacterized protein</fullName>
    </submittedName>
</protein>
<evidence type="ECO:0000313" key="2">
    <source>
        <dbReference type="Proteomes" id="UP000290407"/>
    </source>
</evidence>
<dbReference type="AlphaFoldDB" id="A0A4Q2UFQ0"/>
<evidence type="ECO:0000313" key="1">
    <source>
        <dbReference type="EMBL" id="RYC68153.1"/>
    </source>
</evidence>
<reference evidence="1 2" key="1">
    <citation type="submission" date="2019-01" db="EMBL/GenBank/DDBJ databases">
        <title>Spirosoma flava sp. nov., a propanil-degrading bacterium isolated from herbicide-contaminated soil.</title>
        <authorList>
            <person name="Zhang L."/>
            <person name="Jiang J.-D."/>
        </authorList>
    </citation>
    <scope>NUCLEOTIDE SEQUENCE [LARGE SCALE GENOMIC DNA]</scope>
    <source>
        <strain evidence="1 2">TY50</strain>
    </source>
</reference>
<comment type="caution">
    <text evidence="1">The sequence shown here is derived from an EMBL/GenBank/DDBJ whole genome shotgun (WGS) entry which is preliminary data.</text>
</comment>
<dbReference type="RefSeq" id="WP_129604116.1">
    <property type="nucleotide sequence ID" value="NZ_SBLB01000006.1"/>
</dbReference>
<sequence>MSDIHYVSDLTGKTLFVQVPVEKYLRLVAADEELRTLQQKGGSAAVSKAYSLDEIRQVHAAAYSPWTTDEESRLKILFFEGKTIKAIAETLGRKEGAITSRLNKLGIDHTK</sequence>
<gene>
    <name evidence="1" type="ORF">EQG79_22140</name>
</gene>
<dbReference type="Gene3D" id="1.10.10.60">
    <property type="entry name" value="Homeodomain-like"/>
    <property type="match status" value="1"/>
</dbReference>
<proteinExistence type="predicted"/>
<dbReference type="Proteomes" id="UP000290407">
    <property type="component" value="Unassembled WGS sequence"/>
</dbReference>
<organism evidence="1 2">
    <name type="scientific">Spirosoma sordidisoli</name>
    <dbReference type="NCBI Taxonomy" id="2502893"/>
    <lineage>
        <taxon>Bacteria</taxon>
        <taxon>Pseudomonadati</taxon>
        <taxon>Bacteroidota</taxon>
        <taxon>Cytophagia</taxon>
        <taxon>Cytophagales</taxon>
        <taxon>Cytophagaceae</taxon>
        <taxon>Spirosoma</taxon>
    </lineage>
</organism>